<name>A0A8S0RNV1_OLEEU</name>
<feature type="transmembrane region" description="Helical" evidence="1">
    <location>
        <begin position="24"/>
        <end position="44"/>
    </location>
</feature>
<keyword evidence="3" id="KW-1185">Reference proteome</keyword>
<evidence type="ECO:0000256" key="1">
    <source>
        <dbReference type="SAM" id="Phobius"/>
    </source>
</evidence>
<dbReference type="Proteomes" id="UP000594638">
    <property type="component" value="Unassembled WGS sequence"/>
</dbReference>
<reference evidence="2 3" key="1">
    <citation type="submission" date="2019-12" db="EMBL/GenBank/DDBJ databases">
        <authorList>
            <person name="Alioto T."/>
            <person name="Alioto T."/>
            <person name="Gomez Garrido J."/>
        </authorList>
    </citation>
    <scope>NUCLEOTIDE SEQUENCE [LARGE SCALE GENOMIC DNA]</scope>
</reference>
<dbReference type="EMBL" id="CACTIH010003659">
    <property type="protein sequence ID" value="CAA2980981.1"/>
    <property type="molecule type" value="Genomic_DNA"/>
</dbReference>
<protein>
    <submittedName>
        <fullName evidence="2">Uncharacterized protein</fullName>
    </submittedName>
</protein>
<keyword evidence="1" id="KW-0472">Membrane</keyword>
<keyword evidence="1" id="KW-1133">Transmembrane helix</keyword>
<accession>A0A8S0RNV1</accession>
<comment type="caution">
    <text evidence="2">The sequence shown here is derived from an EMBL/GenBank/DDBJ whole genome shotgun (WGS) entry which is preliminary data.</text>
</comment>
<keyword evidence="1" id="KW-0812">Transmembrane</keyword>
<organism evidence="2 3">
    <name type="scientific">Olea europaea subsp. europaea</name>
    <dbReference type="NCBI Taxonomy" id="158383"/>
    <lineage>
        <taxon>Eukaryota</taxon>
        <taxon>Viridiplantae</taxon>
        <taxon>Streptophyta</taxon>
        <taxon>Embryophyta</taxon>
        <taxon>Tracheophyta</taxon>
        <taxon>Spermatophyta</taxon>
        <taxon>Magnoliopsida</taxon>
        <taxon>eudicotyledons</taxon>
        <taxon>Gunneridae</taxon>
        <taxon>Pentapetalae</taxon>
        <taxon>asterids</taxon>
        <taxon>lamiids</taxon>
        <taxon>Lamiales</taxon>
        <taxon>Oleaceae</taxon>
        <taxon>Oleeae</taxon>
        <taxon>Olea</taxon>
    </lineage>
</organism>
<evidence type="ECO:0000313" key="2">
    <source>
        <dbReference type="EMBL" id="CAA2980981.1"/>
    </source>
</evidence>
<evidence type="ECO:0000313" key="3">
    <source>
        <dbReference type="Proteomes" id="UP000594638"/>
    </source>
</evidence>
<sequence>MDIYGMNGIDLTGRGPRGWHMNQAPVVLCWLIQGSFFLFFNVLVTSQGGGVLAAG</sequence>
<dbReference type="Gramene" id="OE9A075707T1">
    <property type="protein sequence ID" value="OE9A075707C1"/>
    <property type="gene ID" value="OE9A075707"/>
</dbReference>
<gene>
    <name evidence="2" type="ORF">OLEA9_A075707</name>
</gene>
<dbReference type="AlphaFoldDB" id="A0A8S0RNV1"/>
<proteinExistence type="predicted"/>